<dbReference type="Pfam" id="PF00112">
    <property type="entry name" value="Peptidase_C1"/>
    <property type="match status" value="1"/>
</dbReference>
<protein>
    <recommendedName>
        <fullName evidence="2">Peptidase C1A papain C-terminal domain-containing protein</fullName>
    </recommendedName>
</protein>
<evidence type="ECO:0000256" key="1">
    <source>
        <dbReference type="SAM" id="SignalP"/>
    </source>
</evidence>
<feature type="signal peptide" evidence="1">
    <location>
        <begin position="1"/>
        <end position="19"/>
    </location>
</feature>
<dbReference type="InterPro" id="IPR038765">
    <property type="entry name" value="Papain-like_cys_pep_sf"/>
</dbReference>
<name>A0ABX0XB00_9BACT</name>
<evidence type="ECO:0000313" key="3">
    <source>
        <dbReference type="EMBL" id="NJC26446.1"/>
    </source>
</evidence>
<feature type="domain" description="Peptidase C1A papain C-terminal" evidence="2">
    <location>
        <begin position="74"/>
        <end position="252"/>
    </location>
</feature>
<keyword evidence="4" id="KW-1185">Reference proteome</keyword>
<evidence type="ECO:0000259" key="2">
    <source>
        <dbReference type="Pfam" id="PF00112"/>
    </source>
</evidence>
<gene>
    <name evidence="3" type="ORF">GGR27_001945</name>
</gene>
<accession>A0ABX0XB00</accession>
<dbReference type="RefSeq" id="WP_168037189.1">
    <property type="nucleotide sequence ID" value="NZ_JAATJH010000002.1"/>
</dbReference>
<feature type="chain" id="PRO_5046050016" description="Peptidase C1A papain C-terminal domain-containing protein" evidence="1">
    <location>
        <begin position="20"/>
        <end position="271"/>
    </location>
</feature>
<dbReference type="InterPro" id="IPR000668">
    <property type="entry name" value="Peptidase_C1A_C"/>
</dbReference>
<dbReference type="Proteomes" id="UP000770785">
    <property type="component" value="Unassembled WGS sequence"/>
</dbReference>
<evidence type="ECO:0000313" key="4">
    <source>
        <dbReference type="Proteomes" id="UP000770785"/>
    </source>
</evidence>
<sequence>MRFSFALLFLTFLCTCVRAQTPTPDNYSQEKNSEKMMGITDRQTLDEMMFYVPGIGSSAPTDLLRQNIKSYMMPIRKAPNARMEWAYALTSALEYYYNLNNNYKENLSPDYLAMSLANQGTQPNMEDGLRFLATQGTVSAGIVSFGSVVIPGAVYSVPKVKISNFGYRFQRDTKDRNKIFEVKKALSRGNPVLVELATPAGFDRVQGGTYLPSGPNVETHFLTITGYDSDAETFELRGSFGRMWGDGGYVRLGFADFGKLANLGYVLIPAP</sequence>
<dbReference type="SUPFAM" id="SSF54001">
    <property type="entry name" value="Cysteine proteinases"/>
    <property type="match status" value="1"/>
</dbReference>
<keyword evidence="1" id="KW-0732">Signal</keyword>
<dbReference type="Gene3D" id="3.90.70.10">
    <property type="entry name" value="Cysteine proteinases"/>
    <property type="match status" value="1"/>
</dbReference>
<organism evidence="3 4">
    <name type="scientific">Neolewinella antarctica</name>
    <dbReference type="NCBI Taxonomy" id="442734"/>
    <lineage>
        <taxon>Bacteria</taxon>
        <taxon>Pseudomonadati</taxon>
        <taxon>Bacteroidota</taxon>
        <taxon>Saprospiria</taxon>
        <taxon>Saprospirales</taxon>
        <taxon>Lewinellaceae</taxon>
        <taxon>Neolewinella</taxon>
    </lineage>
</organism>
<dbReference type="EMBL" id="JAATJH010000002">
    <property type="protein sequence ID" value="NJC26446.1"/>
    <property type="molecule type" value="Genomic_DNA"/>
</dbReference>
<reference evidence="3 4" key="1">
    <citation type="submission" date="2020-03" db="EMBL/GenBank/DDBJ databases">
        <title>Genomic Encyclopedia of Type Strains, Phase IV (KMG-IV): sequencing the most valuable type-strain genomes for metagenomic binning, comparative biology and taxonomic classification.</title>
        <authorList>
            <person name="Goeker M."/>
        </authorList>
    </citation>
    <scope>NUCLEOTIDE SEQUENCE [LARGE SCALE GENOMIC DNA]</scope>
    <source>
        <strain evidence="3 4">DSM 105096</strain>
    </source>
</reference>
<proteinExistence type="predicted"/>
<comment type="caution">
    <text evidence="3">The sequence shown here is derived from an EMBL/GenBank/DDBJ whole genome shotgun (WGS) entry which is preliminary data.</text>
</comment>